<accession>A0AA88I617</accession>
<reference evidence="5" key="1">
    <citation type="submission" date="2023-07" db="EMBL/GenBank/DDBJ databases">
        <title>Chromosome-level genome assembly of Artemia franciscana.</title>
        <authorList>
            <person name="Jo E."/>
        </authorList>
    </citation>
    <scope>NUCLEOTIDE SEQUENCE</scope>
    <source>
        <tissue evidence="5">Whole body</tissue>
    </source>
</reference>
<proteinExistence type="predicted"/>
<evidence type="ECO:0000259" key="4">
    <source>
        <dbReference type="SMART" id="SM01349"/>
    </source>
</evidence>
<dbReference type="PANTHER" id="PTHR12609">
    <property type="entry name" value="MICROTUBULE ASSOCIATED PROTEIN XMAP215"/>
    <property type="match status" value="1"/>
</dbReference>
<dbReference type="GO" id="GO:0005856">
    <property type="term" value="C:cytoskeleton"/>
    <property type="evidence" value="ECO:0007669"/>
    <property type="project" value="UniProtKB-SubCell"/>
</dbReference>
<evidence type="ECO:0000256" key="2">
    <source>
        <dbReference type="ARBA" id="ARBA00022490"/>
    </source>
</evidence>
<evidence type="ECO:0000256" key="3">
    <source>
        <dbReference type="ARBA" id="ARBA00023212"/>
    </source>
</evidence>
<dbReference type="SMART" id="SM01349">
    <property type="entry name" value="TOG"/>
    <property type="match status" value="1"/>
</dbReference>
<evidence type="ECO:0000313" key="5">
    <source>
        <dbReference type="EMBL" id="KAK2715982.1"/>
    </source>
</evidence>
<evidence type="ECO:0000313" key="6">
    <source>
        <dbReference type="Proteomes" id="UP001187531"/>
    </source>
</evidence>
<dbReference type="GO" id="GO:0046785">
    <property type="term" value="P:microtubule polymerization"/>
    <property type="evidence" value="ECO:0007669"/>
    <property type="project" value="InterPro"/>
</dbReference>
<dbReference type="InterPro" id="IPR048491">
    <property type="entry name" value="XMAP215_CLASP_TOG"/>
</dbReference>
<dbReference type="Gene3D" id="1.25.10.10">
    <property type="entry name" value="Leucine-rich Repeat Variant"/>
    <property type="match status" value="1"/>
</dbReference>
<dbReference type="GO" id="GO:0007051">
    <property type="term" value="P:spindle organization"/>
    <property type="evidence" value="ECO:0007669"/>
    <property type="project" value="InterPro"/>
</dbReference>
<keyword evidence="3" id="KW-0206">Cytoskeleton</keyword>
<dbReference type="Proteomes" id="UP001187531">
    <property type="component" value="Unassembled WGS sequence"/>
</dbReference>
<comment type="subcellular location">
    <subcellularLocation>
        <location evidence="1">Cytoplasm</location>
        <location evidence="1">Cytoskeleton</location>
    </subcellularLocation>
</comment>
<dbReference type="SUPFAM" id="SSF48371">
    <property type="entry name" value="ARM repeat"/>
    <property type="match status" value="1"/>
</dbReference>
<dbReference type="InterPro" id="IPR045110">
    <property type="entry name" value="XMAP215"/>
</dbReference>
<comment type="caution">
    <text evidence="5">The sequence shown here is derived from an EMBL/GenBank/DDBJ whole genome shotgun (WGS) entry which is preliminary data.</text>
</comment>
<dbReference type="Pfam" id="PF21041">
    <property type="entry name" value="XMAP215_CLASP_TOG"/>
    <property type="match status" value="1"/>
</dbReference>
<gene>
    <name evidence="5" type="ORF">QYM36_010516</name>
</gene>
<dbReference type="AlphaFoldDB" id="A0AA88I617"/>
<sequence length="238" mass="26427">MHNWKARVHGYEAATKVFQQLEEKAPEWGKYTPLIKKFVTDSNAVAQEKGLEAALAYVENAASAVKTAQDVLNGIVAKCLGSARAKTKDLGMQIILMYVEIEKYEVVQETLVGALSSQKNPKVVAACVATLSRILYEFGLKVINVKALLKAVPSILEDRDKNVREEGKVLMIELYRWIGQALKPQLSNLKPIQVSELEAEFDKIGHEKPVQVRFLRSQQDLKAKFEAKAAGIEDGDGM</sequence>
<dbReference type="InterPro" id="IPR016024">
    <property type="entry name" value="ARM-type_fold"/>
</dbReference>
<protein>
    <recommendedName>
        <fullName evidence="4">TOG domain-containing protein</fullName>
    </recommendedName>
</protein>
<dbReference type="EMBL" id="JAVRJZ010000012">
    <property type="protein sequence ID" value="KAK2715982.1"/>
    <property type="molecule type" value="Genomic_DNA"/>
</dbReference>
<organism evidence="5 6">
    <name type="scientific">Artemia franciscana</name>
    <name type="common">Brine shrimp</name>
    <name type="synonym">Artemia sanfranciscana</name>
    <dbReference type="NCBI Taxonomy" id="6661"/>
    <lineage>
        <taxon>Eukaryota</taxon>
        <taxon>Metazoa</taxon>
        <taxon>Ecdysozoa</taxon>
        <taxon>Arthropoda</taxon>
        <taxon>Crustacea</taxon>
        <taxon>Branchiopoda</taxon>
        <taxon>Anostraca</taxon>
        <taxon>Artemiidae</taxon>
        <taxon>Artemia</taxon>
    </lineage>
</organism>
<name>A0AA88I617_ARTSF</name>
<dbReference type="InterPro" id="IPR034085">
    <property type="entry name" value="TOG"/>
</dbReference>
<keyword evidence="6" id="KW-1185">Reference proteome</keyword>
<dbReference type="GO" id="GO:0051010">
    <property type="term" value="F:microtubule plus-end binding"/>
    <property type="evidence" value="ECO:0007669"/>
    <property type="project" value="InterPro"/>
</dbReference>
<keyword evidence="2" id="KW-0963">Cytoplasm</keyword>
<dbReference type="FunFam" id="1.25.10.10:FF:000063">
    <property type="entry name" value="Putative cytoskeleton-associated protein 5"/>
    <property type="match status" value="1"/>
</dbReference>
<dbReference type="GO" id="GO:0030951">
    <property type="term" value="P:establishment or maintenance of microtubule cytoskeleton polarity"/>
    <property type="evidence" value="ECO:0007669"/>
    <property type="project" value="InterPro"/>
</dbReference>
<evidence type="ECO:0000256" key="1">
    <source>
        <dbReference type="ARBA" id="ARBA00004245"/>
    </source>
</evidence>
<feature type="domain" description="TOG" evidence="4">
    <location>
        <begin position="1"/>
        <end position="210"/>
    </location>
</feature>
<dbReference type="InterPro" id="IPR011989">
    <property type="entry name" value="ARM-like"/>
</dbReference>
<dbReference type="GO" id="GO:0061863">
    <property type="term" value="F:microtubule plus end polymerase"/>
    <property type="evidence" value="ECO:0007669"/>
    <property type="project" value="InterPro"/>
</dbReference>